<accession>T0HL29</accession>
<evidence type="ECO:0000259" key="1">
    <source>
        <dbReference type="PROSITE" id="PS51725"/>
    </source>
</evidence>
<feature type="domain" description="ABM" evidence="1">
    <location>
        <begin position="2"/>
        <end position="92"/>
    </location>
</feature>
<dbReference type="eggNOG" id="COG2329">
    <property type="taxonomic scope" value="Bacteria"/>
</dbReference>
<name>T0HL29_9SPHN</name>
<protein>
    <submittedName>
        <fullName evidence="2">Antibiotic biosynthesis monooxygenase</fullName>
    </submittedName>
</protein>
<dbReference type="Gene3D" id="3.30.70.100">
    <property type="match status" value="1"/>
</dbReference>
<keyword evidence="2" id="KW-0503">Monooxygenase</keyword>
<dbReference type="PATRIC" id="fig|1331060.3.peg.3652"/>
<dbReference type="AlphaFoldDB" id="T0HL29"/>
<dbReference type="SUPFAM" id="SSF54909">
    <property type="entry name" value="Dimeric alpha+beta barrel"/>
    <property type="match status" value="1"/>
</dbReference>
<dbReference type="InterPro" id="IPR007138">
    <property type="entry name" value="ABM_dom"/>
</dbReference>
<comment type="caution">
    <text evidence="2">The sequence shown here is derived from an EMBL/GenBank/DDBJ whole genome shotgun (WGS) entry which is preliminary data.</text>
</comment>
<proteinExistence type="predicted"/>
<sequence length="96" mass="10820">MIHEIATFTIDPDRATEFEAAVAQARPHFEAARGFVSFGLQRSIENPDRYRLIVGWDSVDAHMVDFRASEGFQSWRALASPFFVSPPAVEHVETVI</sequence>
<dbReference type="EMBL" id="ATDP01000101">
    <property type="protein sequence ID" value="EQB12848.1"/>
    <property type="molecule type" value="Genomic_DNA"/>
</dbReference>
<dbReference type="RefSeq" id="WP_021227346.1">
    <property type="nucleotide sequence ID" value="NZ_ATDP01000101.1"/>
</dbReference>
<keyword evidence="2" id="KW-0560">Oxidoreductase</keyword>
<dbReference type="Pfam" id="PF03992">
    <property type="entry name" value="ABM"/>
    <property type="match status" value="1"/>
</dbReference>
<dbReference type="InterPro" id="IPR011008">
    <property type="entry name" value="Dimeric_a/b-barrel"/>
</dbReference>
<dbReference type="GO" id="GO:0004497">
    <property type="term" value="F:monooxygenase activity"/>
    <property type="evidence" value="ECO:0007669"/>
    <property type="project" value="UniProtKB-KW"/>
</dbReference>
<reference evidence="2 3" key="1">
    <citation type="journal article" date="2013" name="Genome Announc.">
        <title>Draft Genome Sequence of Sphingobium lactosutens Strain DS20T, Isolated from a Hexachlorocyclohexane Dumpsite.</title>
        <authorList>
            <person name="Kumar R."/>
            <person name="Dwivedi V."/>
            <person name="Negi V."/>
            <person name="Khurana J.P."/>
            <person name="Lal R."/>
        </authorList>
    </citation>
    <scope>NUCLEOTIDE SEQUENCE [LARGE SCALE GENOMIC DNA]</scope>
    <source>
        <strain evidence="2 3">DS20</strain>
    </source>
</reference>
<evidence type="ECO:0000313" key="3">
    <source>
        <dbReference type="Proteomes" id="UP000015531"/>
    </source>
</evidence>
<evidence type="ECO:0000313" key="2">
    <source>
        <dbReference type="EMBL" id="EQB12848.1"/>
    </source>
</evidence>
<gene>
    <name evidence="2" type="ORF">RLDS_18915</name>
</gene>
<keyword evidence="3" id="KW-1185">Reference proteome</keyword>
<organism evidence="2 3">
    <name type="scientific">Sphingobium lactosutens DS20</name>
    <dbReference type="NCBI Taxonomy" id="1331060"/>
    <lineage>
        <taxon>Bacteria</taxon>
        <taxon>Pseudomonadati</taxon>
        <taxon>Pseudomonadota</taxon>
        <taxon>Alphaproteobacteria</taxon>
        <taxon>Sphingomonadales</taxon>
        <taxon>Sphingomonadaceae</taxon>
        <taxon>Sphingobium</taxon>
    </lineage>
</organism>
<dbReference type="PROSITE" id="PS51725">
    <property type="entry name" value="ABM"/>
    <property type="match status" value="1"/>
</dbReference>
<dbReference type="OrthoDB" id="9798157at2"/>
<dbReference type="Proteomes" id="UP000015531">
    <property type="component" value="Unassembled WGS sequence"/>
</dbReference>